<protein>
    <submittedName>
        <fullName evidence="6">Metallophosphoesterase</fullName>
    </submittedName>
</protein>
<evidence type="ECO:0000256" key="1">
    <source>
        <dbReference type="ARBA" id="ARBA00022723"/>
    </source>
</evidence>
<dbReference type="PANTHER" id="PTHR42988:SF2">
    <property type="entry name" value="CYCLIC NUCLEOTIDE PHOSPHODIESTERASE CBUA0032-RELATED"/>
    <property type="match status" value="1"/>
</dbReference>
<dbReference type="EMBL" id="JBHLZU010000007">
    <property type="protein sequence ID" value="MFB9904034.1"/>
    <property type="molecule type" value="Genomic_DNA"/>
</dbReference>
<keyword evidence="3" id="KW-0408">Iron</keyword>
<keyword evidence="2" id="KW-0378">Hydrolase</keyword>
<dbReference type="PANTHER" id="PTHR42988">
    <property type="entry name" value="PHOSPHOHYDROLASE"/>
    <property type="match status" value="1"/>
</dbReference>
<evidence type="ECO:0000313" key="7">
    <source>
        <dbReference type="Proteomes" id="UP001589693"/>
    </source>
</evidence>
<sequence length="266" mass="28171">MIVIAHISDTHFDGGERSTERAARVMSYLAGLSTPVAAIVVSGDITDHGTEAEYEQARATLAADVPVLFLPGNHDARSAFRKVLLRKDSYDPSDVEDPTGTDSPVNRVHEAGGVVFLLCDSLIPGRDEGLLDDETIAWLDERLGSVSPDAPALVCVHHPPVELHIPFIDAIGQRGADRLAAVVERHPRVAGVLCGHAHTAAATTFAGRPLLVAPGVASTTLLPWEGGGVSTELPPGLAFHVLGEDNRITTHYRVVLHSGESTGRTS</sequence>
<dbReference type="RefSeq" id="WP_377851195.1">
    <property type="nucleotide sequence ID" value="NZ_JBHLZU010000007.1"/>
</dbReference>
<evidence type="ECO:0000256" key="3">
    <source>
        <dbReference type="ARBA" id="ARBA00023004"/>
    </source>
</evidence>
<comment type="caution">
    <text evidence="6">The sequence shown here is derived from an EMBL/GenBank/DDBJ whole genome shotgun (WGS) entry which is preliminary data.</text>
</comment>
<dbReference type="InterPro" id="IPR029052">
    <property type="entry name" value="Metallo-depent_PP-like"/>
</dbReference>
<keyword evidence="7" id="KW-1185">Reference proteome</keyword>
<dbReference type="SUPFAM" id="SSF56300">
    <property type="entry name" value="Metallo-dependent phosphatases"/>
    <property type="match status" value="1"/>
</dbReference>
<dbReference type="Pfam" id="PF00149">
    <property type="entry name" value="Metallophos"/>
    <property type="match status" value="1"/>
</dbReference>
<dbReference type="Proteomes" id="UP001589693">
    <property type="component" value="Unassembled WGS sequence"/>
</dbReference>
<dbReference type="Gene3D" id="3.60.21.10">
    <property type="match status" value="1"/>
</dbReference>
<evidence type="ECO:0000256" key="2">
    <source>
        <dbReference type="ARBA" id="ARBA00022801"/>
    </source>
</evidence>
<name>A0ABV5ZWJ6_9PSEU</name>
<accession>A0ABV5ZWJ6</accession>
<proteinExistence type="inferred from homology"/>
<feature type="domain" description="Calcineurin-like phosphoesterase" evidence="5">
    <location>
        <begin position="3"/>
        <end position="199"/>
    </location>
</feature>
<evidence type="ECO:0000259" key="5">
    <source>
        <dbReference type="Pfam" id="PF00149"/>
    </source>
</evidence>
<comment type="similarity">
    <text evidence="4">Belongs to the cyclic nucleotide phosphodiesterase class-III family.</text>
</comment>
<reference evidence="6 7" key="1">
    <citation type="submission" date="2024-09" db="EMBL/GenBank/DDBJ databases">
        <authorList>
            <person name="Sun Q."/>
            <person name="Mori K."/>
        </authorList>
    </citation>
    <scope>NUCLEOTIDE SEQUENCE [LARGE SCALE GENOMIC DNA]</scope>
    <source>
        <strain evidence="6 7">TBRC 7907</strain>
    </source>
</reference>
<evidence type="ECO:0000313" key="6">
    <source>
        <dbReference type="EMBL" id="MFB9904034.1"/>
    </source>
</evidence>
<evidence type="ECO:0000256" key="4">
    <source>
        <dbReference type="ARBA" id="ARBA00025742"/>
    </source>
</evidence>
<dbReference type="InterPro" id="IPR050884">
    <property type="entry name" value="CNP_phosphodiesterase-III"/>
</dbReference>
<dbReference type="InterPro" id="IPR004843">
    <property type="entry name" value="Calcineurin-like_PHP"/>
</dbReference>
<keyword evidence="1" id="KW-0479">Metal-binding</keyword>
<gene>
    <name evidence="6" type="ORF">ACFFQA_08790</name>
</gene>
<organism evidence="6 7">
    <name type="scientific">Allokutzneria oryzae</name>
    <dbReference type="NCBI Taxonomy" id="1378989"/>
    <lineage>
        <taxon>Bacteria</taxon>
        <taxon>Bacillati</taxon>
        <taxon>Actinomycetota</taxon>
        <taxon>Actinomycetes</taxon>
        <taxon>Pseudonocardiales</taxon>
        <taxon>Pseudonocardiaceae</taxon>
        <taxon>Allokutzneria</taxon>
    </lineage>
</organism>